<dbReference type="PANTHER" id="PTHR33116">
    <property type="entry name" value="REVERSE TRANSCRIPTASE ZINC-BINDING DOMAIN-CONTAINING PROTEIN-RELATED-RELATED"/>
    <property type="match status" value="1"/>
</dbReference>
<gene>
    <name evidence="2" type="ORF">OIU74_020228</name>
</gene>
<evidence type="ECO:0000313" key="3">
    <source>
        <dbReference type="Proteomes" id="UP001151752"/>
    </source>
</evidence>
<reference evidence="2" key="2">
    <citation type="journal article" date="2023" name="Int. J. Mol. Sci.">
        <title>De Novo Assembly and Annotation of 11 Diverse Shrub Willow (Salix) Genomes Reveals Novel Gene Organization in Sex-Linked Regions.</title>
        <authorList>
            <person name="Hyden B."/>
            <person name="Feng K."/>
            <person name="Yates T.B."/>
            <person name="Jawdy S."/>
            <person name="Cereghino C."/>
            <person name="Smart L.B."/>
            <person name="Muchero W."/>
        </authorList>
    </citation>
    <scope>NUCLEOTIDE SEQUENCE</scope>
    <source>
        <tissue evidence="2">Shoot tip</tissue>
    </source>
</reference>
<name>A0A9Q0SLM0_9ROSI</name>
<comment type="caution">
    <text evidence="2">The sequence shown here is derived from an EMBL/GenBank/DDBJ whole genome shotgun (WGS) entry which is preliminary data.</text>
</comment>
<sequence length="136" mass="16412">MDRLHNQPLPQPPCKLCYEHVEDHTHLFFRCRYSKEVWSAITCKAQIQWTYLPWGAAWEWALTEYDTGPQARIMGMALAATIYHLWQERNRHIHNQHYGSSWKMTEDIIHLIRDKLANTRVEDDLPSRIRRQWEVQ</sequence>
<reference evidence="2" key="1">
    <citation type="submission" date="2022-11" db="EMBL/GenBank/DDBJ databases">
        <authorList>
            <person name="Hyden B.L."/>
            <person name="Feng K."/>
            <person name="Yates T."/>
            <person name="Jawdy S."/>
            <person name="Smart L.B."/>
            <person name="Muchero W."/>
        </authorList>
    </citation>
    <scope>NUCLEOTIDE SEQUENCE</scope>
    <source>
        <tissue evidence="2">Shoot tip</tissue>
    </source>
</reference>
<dbReference type="Pfam" id="PF13966">
    <property type="entry name" value="zf-RVT"/>
    <property type="match status" value="1"/>
</dbReference>
<dbReference type="EMBL" id="JAPFFM010000020">
    <property type="protein sequence ID" value="KAJ6681932.1"/>
    <property type="molecule type" value="Genomic_DNA"/>
</dbReference>
<proteinExistence type="predicted"/>
<organism evidence="2 3">
    <name type="scientific">Salix koriyanagi</name>
    <dbReference type="NCBI Taxonomy" id="2511006"/>
    <lineage>
        <taxon>Eukaryota</taxon>
        <taxon>Viridiplantae</taxon>
        <taxon>Streptophyta</taxon>
        <taxon>Embryophyta</taxon>
        <taxon>Tracheophyta</taxon>
        <taxon>Spermatophyta</taxon>
        <taxon>Magnoliopsida</taxon>
        <taxon>eudicotyledons</taxon>
        <taxon>Gunneridae</taxon>
        <taxon>Pentapetalae</taxon>
        <taxon>rosids</taxon>
        <taxon>fabids</taxon>
        <taxon>Malpighiales</taxon>
        <taxon>Salicaceae</taxon>
        <taxon>Saliceae</taxon>
        <taxon>Salix</taxon>
    </lineage>
</organism>
<accession>A0A9Q0SLM0</accession>
<evidence type="ECO:0000313" key="2">
    <source>
        <dbReference type="EMBL" id="KAJ6681932.1"/>
    </source>
</evidence>
<evidence type="ECO:0000259" key="1">
    <source>
        <dbReference type="Pfam" id="PF13966"/>
    </source>
</evidence>
<feature type="domain" description="Reverse transcriptase zinc-binding" evidence="1">
    <location>
        <begin position="2"/>
        <end position="38"/>
    </location>
</feature>
<dbReference type="AlphaFoldDB" id="A0A9Q0SLM0"/>
<keyword evidence="3" id="KW-1185">Reference proteome</keyword>
<dbReference type="InterPro" id="IPR026960">
    <property type="entry name" value="RVT-Znf"/>
</dbReference>
<dbReference type="Proteomes" id="UP001151752">
    <property type="component" value="Chromosome 5"/>
</dbReference>
<dbReference type="PANTHER" id="PTHR33116:SF84">
    <property type="entry name" value="RNA-DIRECTED DNA POLYMERASE"/>
    <property type="match status" value="1"/>
</dbReference>
<protein>
    <recommendedName>
        <fullName evidence="1">Reverse transcriptase zinc-binding domain-containing protein</fullName>
    </recommendedName>
</protein>